<organism evidence="2 3">
    <name type="scientific">Brassica carinata</name>
    <name type="common">Ethiopian mustard</name>
    <name type="synonym">Abyssinian cabbage</name>
    <dbReference type="NCBI Taxonomy" id="52824"/>
    <lineage>
        <taxon>Eukaryota</taxon>
        <taxon>Viridiplantae</taxon>
        <taxon>Streptophyta</taxon>
        <taxon>Embryophyta</taxon>
        <taxon>Tracheophyta</taxon>
        <taxon>Spermatophyta</taxon>
        <taxon>Magnoliopsida</taxon>
        <taxon>eudicotyledons</taxon>
        <taxon>Gunneridae</taxon>
        <taxon>Pentapetalae</taxon>
        <taxon>rosids</taxon>
        <taxon>malvids</taxon>
        <taxon>Brassicales</taxon>
        <taxon>Brassicaceae</taxon>
        <taxon>Brassiceae</taxon>
        <taxon>Brassica</taxon>
    </lineage>
</organism>
<protein>
    <recommendedName>
        <fullName evidence="1">RNase H type-1 domain-containing protein</fullName>
    </recommendedName>
</protein>
<dbReference type="CDD" id="cd06222">
    <property type="entry name" value="RNase_H_like"/>
    <property type="match status" value="1"/>
</dbReference>
<dbReference type="OrthoDB" id="1108672at2759"/>
<evidence type="ECO:0000313" key="2">
    <source>
        <dbReference type="EMBL" id="KAG2315553.1"/>
    </source>
</evidence>
<feature type="domain" description="RNase H type-1" evidence="1">
    <location>
        <begin position="20"/>
        <end position="87"/>
    </location>
</feature>
<dbReference type="Pfam" id="PF13456">
    <property type="entry name" value="RVT_3"/>
    <property type="match status" value="1"/>
</dbReference>
<comment type="caution">
    <text evidence="2">The sequence shown here is derived from an EMBL/GenBank/DDBJ whole genome shotgun (WGS) entry which is preliminary data.</text>
</comment>
<name>A0A8X7VR01_BRACI</name>
<dbReference type="Proteomes" id="UP000886595">
    <property type="component" value="Unassembled WGS sequence"/>
</dbReference>
<dbReference type="Gene3D" id="3.30.420.10">
    <property type="entry name" value="Ribonuclease H-like superfamily/Ribonuclease H"/>
    <property type="match status" value="1"/>
</dbReference>
<sequence length="105" mass="11868">MISHISLSFSSAMRFVGSPLIALREAILKFKQLGLTSVRCESDCDQLVKALTSDFPLAAIYSIVSDIKAIALSFDVCSFSWISREKNCELRQILWQNKPCWLRLP</sequence>
<accession>A0A8X7VR01</accession>
<gene>
    <name evidence="2" type="ORF">Bca52824_018675</name>
</gene>
<dbReference type="InterPro" id="IPR044730">
    <property type="entry name" value="RNase_H-like_dom_plant"/>
</dbReference>
<dbReference type="GO" id="GO:0004523">
    <property type="term" value="F:RNA-DNA hybrid ribonuclease activity"/>
    <property type="evidence" value="ECO:0007669"/>
    <property type="project" value="InterPro"/>
</dbReference>
<keyword evidence="3" id="KW-1185">Reference proteome</keyword>
<dbReference type="InterPro" id="IPR002156">
    <property type="entry name" value="RNaseH_domain"/>
</dbReference>
<dbReference type="AlphaFoldDB" id="A0A8X7VR01"/>
<evidence type="ECO:0000259" key="1">
    <source>
        <dbReference type="Pfam" id="PF13456"/>
    </source>
</evidence>
<proteinExistence type="predicted"/>
<reference evidence="2 3" key="1">
    <citation type="submission" date="2020-02" db="EMBL/GenBank/DDBJ databases">
        <authorList>
            <person name="Ma Q."/>
            <person name="Huang Y."/>
            <person name="Song X."/>
            <person name="Pei D."/>
        </authorList>
    </citation>
    <scope>NUCLEOTIDE SEQUENCE [LARGE SCALE GENOMIC DNA]</scope>
    <source>
        <strain evidence="2">Sxm20200214</strain>
        <tissue evidence="2">Leaf</tissue>
    </source>
</reference>
<dbReference type="InterPro" id="IPR036397">
    <property type="entry name" value="RNaseH_sf"/>
</dbReference>
<dbReference type="GO" id="GO:0003676">
    <property type="term" value="F:nucleic acid binding"/>
    <property type="evidence" value="ECO:0007669"/>
    <property type="project" value="InterPro"/>
</dbReference>
<dbReference type="EMBL" id="JAAMPC010000004">
    <property type="protein sequence ID" value="KAG2315553.1"/>
    <property type="molecule type" value="Genomic_DNA"/>
</dbReference>
<evidence type="ECO:0000313" key="3">
    <source>
        <dbReference type="Proteomes" id="UP000886595"/>
    </source>
</evidence>